<gene>
    <name evidence="5" type="primary">astE</name>
    <name evidence="9" type="ORF">SAMN04487960_101310</name>
</gene>
<dbReference type="HAMAP" id="MF_00767">
    <property type="entry name" value="Arg_catab_AstE"/>
    <property type="match status" value="1"/>
</dbReference>
<sequence>MTPRQRLFGTDKDWLAHTLDQASSSTAEATLILADGCAVSLLDTGILRLVPARTASDDHHLIISAGIHGNETAPIEVLNTLVNELLDGQWSLSIPVLMILGNPPAMARGERFIEFNMNRLFAGAHEKRPYHDTPEAQRARELEQTCLQFRNASKHLLHYDLHTAIRPSIREKFALYPFVPDREVPVAQCDFLLEAGVDTLLLQHRTGTTFSSFTSVDLGAESFTIELGEVRPFGHNNLSRFEGITRALRRLMKGEPAPGNGGQHITRFEVVHEIINTGDQFHFLVPDDIANFTSYDPGTLIWQDDRSQYKVGAAPEAIVFPNRHVPIGQRVGLMIRPLTDD</sequence>
<comment type="similarity">
    <text evidence="5">Belongs to the AspA/AstE family. Succinylglutamate desuccinylase subfamily.</text>
</comment>
<dbReference type="PANTHER" id="PTHR15162:SF7">
    <property type="entry name" value="SUCCINYLGLUTAMATE DESUCCINYLASE"/>
    <property type="match status" value="1"/>
</dbReference>
<proteinExistence type="inferred from homology"/>
<dbReference type="PIRSF" id="PIRSF017020">
    <property type="entry name" value="AstE"/>
    <property type="match status" value="1"/>
</dbReference>
<keyword evidence="1 5" id="KW-0056">Arginine metabolism</keyword>
<evidence type="ECO:0000259" key="7">
    <source>
        <dbReference type="Pfam" id="PF04952"/>
    </source>
</evidence>
<reference evidence="9 10" key="1">
    <citation type="submission" date="2016-10" db="EMBL/GenBank/DDBJ databases">
        <authorList>
            <person name="de Groot N.N."/>
        </authorList>
    </citation>
    <scope>NUCLEOTIDE SEQUENCE [LARGE SCALE GENOMIC DNA]</scope>
    <source>
        <strain evidence="9 10">CGMCC 1.7059</strain>
    </source>
</reference>
<evidence type="ECO:0000256" key="3">
    <source>
        <dbReference type="ARBA" id="ARBA00022801"/>
    </source>
</evidence>
<evidence type="ECO:0000313" key="10">
    <source>
        <dbReference type="Proteomes" id="UP000199675"/>
    </source>
</evidence>
<name>A0A1H2QTK7_9GAMM</name>
<dbReference type="InterPro" id="IPR055438">
    <property type="entry name" value="AstE_AspA_cat"/>
</dbReference>
<dbReference type="OrthoDB" id="5290473at2"/>
<dbReference type="GO" id="GO:0009017">
    <property type="term" value="F:succinylglutamate desuccinylase activity"/>
    <property type="evidence" value="ECO:0007669"/>
    <property type="project" value="UniProtKB-UniRule"/>
</dbReference>
<keyword evidence="3 5" id="KW-0378">Hydrolase</keyword>
<evidence type="ECO:0000256" key="5">
    <source>
        <dbReference type="HAMAP-Rule" id="MF_00767"/>
    </source>
</evidence>
<dbReference type="GO" id="GO:0019544">
    <property type="term" value="P:L-arginine catabolic process to L-glutamate"/>
    <property type="evidence" value="ECO:0007669"/>
    <property type="project" value="UniProtKB-UniRule"/>
</dbReference>
<dbReference type="GO" id="GO:0008270">
    <property type="term" value="F:zinc ion binding"/>
    <property type="evidence" value="ECO:0007669"/>
    <property type="project" value="UniProtKB-UniRule"/>
</dbReference>
<accession>A0A1H2QTK7</accession>
<dbReference type="PANTHER" id="PTHR15162">
    <property type="entry name" value="ASPARTOACYLASE"/>
    <property type="match status" value="1"/>
</dbReference>
<dbReference type="Pfam" id="PF04952">
    <property type="entry name" value="AstE_AspA_hybrid"/>
    <property type="match status" value="1"/>
</dbReference>
<dbReference type="NCBIfam" id="TIGR03242">
    <property type="entry name" value="arg_catab_astE"/>
    <property type="match status" value="1"/>
</dbReference>
<evidence type="ECO:0000256" key="4">
    <source>
        <dbReference type="ARBA" id="ARBA00022833"/>
    </source>
</evidence>
<dbReference type="EMBL" id="FNNE01000001">
    <property type="protein sequence ID" value="SDW09789.1"/>
    <property type="molecule type" value="Genomic_DNA"/>
</dbReference>
<dbReference type="InterPro" id="IPR016681">
    <property type="entry name" value="SuccinylGlu_desuccinylase"/>
</dbReference>
<comment type="function">
    <text evidence="5">Transforms N(2)-succinylglutamate into succinate and glutamate.</text>
</comment>
<feature type="binding site" evidence="5">
    <location>
        <position position="68"/>
    </location>
    <ligand>
        <name>Zn(2+)</name>
        <dbReference type="ChEBI" id="CHEBI:29105"/>
    </ligand>
</feature>
<feature type="domain" description="Succinylglutamate desuccinylase/Aspartoacylase catalytic" evidence="8">
    <location>
        <begin position="60"/>
        <end position="251"/>
    </location>
</feature>
<evidence type="ECO:0000256" key="1">
    <source>
        <dbReference type="ARBA" id="ARBA00022503"/>
    </source>
</evidence>
<evidence type="ECO:0000313" key="9">
    <source>
        <dbReference type="EMBL" id="SDW09789.1"/>
    </source>
</evidence>
<evidence type="ECO:0000259" key="8">
    <source>
        <dbReference type="Pfam" id="PF24827"/>
    </source>
</evidence>
<protein>
    <recommendedName>
        <fullName evidence="5 6">Succinylglutamate desuccinylase</fullName>
        <ecNumber evidence="5 6">3.5.1.96</ecNumber>
    </recommendedName>
</protein>
<dbReference type="EC" id="3.5.1.96" evidence="5 6"/>
<comment type="cofactor">
    <cofactor evidence="5">
        <name>Zn(2+)</name>
        <dbReference type="ChEBI" id="CHEBI:29105"/>
    </cofactor>
    <text evidence="5">Binds 1 zinc ion per subunit.</text>
</comment>
<keyword evidence="10" id="KW-1185">Reference proteome</keyword>
<dbReference type="Gene3D" id="3.40.630.10">
    <property type="entry name" value="Zn peptidases"/>
    <property type="match status" value="1"/>
</dbReference>
<feature type="active site" evidence="5">
    <location>
        <position position="226"/>
    </location>
</feature>
<feature type="domain" description="AstE/AspA barrel-sandwich hybrid" evidence="7">
    <location>
        <begin position="264"/>
        <end position="337"/>
    </location>
</feature>
<evidence type="ECO:0000256" key="6">
    <source>
        <dbReference type="NCBIfam" id="TIGR03242"/>
    </source>
</evidence>
<dbReference type="SUPFAM" id="SSF53187">
    <property type="entry name" value="Zn-dependent exopeptidases"/>
    <property type="match status" value="1"/>
</dbReference>
<dbReference type="RefSeq" id="WP_091811178.1">
    <property type="nucleotide sequence ID" value="NZ_FNNE01000001.1"/>
</dbReference>
<dbReference type="STRING" id="488533.SAMN04487960_101310"/>
<dbReference type="NCBIfam" id="NF003706">
    <property type="entry name" value="PRK05324.1"/>
    <property type="match status" value="1"/>
</dbReference>
<dbReference type="GO" id="GO:0019545">
    <property type="term" value="P:L-arginine catabolic process to succinate"/>
    <property type="evidence" value="ECO:0007669"/>
    <property type="project" value="UniProtKB-UniRule"/>
</dbReference>
<dbReference type="Pfam" id="PF24827">
    <property type="entry name" value="AstE_AspA_cat"/>
    <property type="match status" value="1"/>
</dbReference>
<keyword evidence="2 5" id="KW-0479">Metal-binding</keyword>
<dbReference type="GO" id="GO:0016788">
    <property type="term" value="F:hydrolase activity, acting on ester bonds"/>
    <property type="evidence" value="ECO:0007669"/>
    <property type="project" value="UniProtKB-UniRule"/>
</dbReference>
<feature type="binding site" evidence="5">
    <location>
        <position position="162"/>
    </location>
    <ligand>
        <name>Zn(2+)</name>
        <dbReference type="ChEBI" id="CHEBI:29105"/>
    </ligand>
</feature>
<dbReference type="InterPro" id="IPR050178">
    <property type="entry name" value="AspA/AstE_fam"/>
</dbReference>
<comment type="catalytic activity">
    <reaction evidence="5">
        <text>N-succinyl-L-glutamate + H2O = L-glutamate + succinate</text>
        <dbReference type="Rhea" id="RHEA:15169"/>
        <dbReference type="ChEBI" id="CHEBI:15377"/>
        <dbReference type="ChEBI" id="CHEBI:29985"/>
        <dbReference type="ChEBI" id="CHEBI:30031"/>
        <dbReference type="ChEBI" id="CHEBI:58763"/>
        <dbReference type="EC" id="3.5.1.96"/>
    </reaction>
</comment>
<dbReference type="AlphaFoldDB" id="A0A1H2QTK7"/>
<evidence type="ECO:0000256" key="2">
    <source>
        <dbReference type="ARBA" id="ARBA00022723"/>
    </source>
</evidence>
<dbReference type="Proteomes" id="UP000199675">
    <property type="component" value="Unassembled WGS sequence"/>
</dbReference>
<feature type="binding site" evidence="5">
    <location>
        <position position="71"/>
    </location>
    <ligand>
        <name>Zn(2+)</name>
        <dbReference type="ChEBI" id="CHEBI:29105"/>
    </ligand>
</feature>
<keyword evidence="4 5" id="KW-0862">Zinc</keyword>
<dbReference type="InterPro" id="IPR007036">
    <property type="entry name" value="Aste_AspA_hybrid_dom"/>
</dbReference>
<organism evidence="9 10">
    <name type="scientific">Marinobacter mobilis</name>
    <dbReference type="NCBI Taxonomy" id="488533"/>
    <lineage>
        <taxon>Bacteria</taxon>
        <taxon>Pseudomonadati</taxon>
        <taxon>Pseudomonadota</taxon>
        <taxon>Gammaproteobacteria</taxon>
        <taxon>Pseudomonadales</taxon>
        <taxon>Marinobacteraceae</taxon>
        <taxon>Marinobacter</taxon>
    </lineage>
</organism>
<comment type="pathway">
    <text evidence="5">Amino-acid degradation; L-arginine degradation via AST pathway; L-glutamate and succinate from L-arginine: step 5/5.</text>
</comment>
<dbReference type="UniPathway" id="UPA00185">
    <property type="reaction ID" value="UER00283"/>
</dbReference>
<dbReference type="CDD" id="cd03855">
    <property type="entry name" value="M14_ASTE"/>
    <property type="match status" value="1"/>
</dbReference>